<evidence type="ECO:0008006" key="8">
    <source>
        <dbReference type="Google" id="ProtNLM"/>
    </source>
</evidence>
<name>A0A7K1U517_9BACT</name>
<evidence type="ECO:0000313" key="6">
    <source>
        <dbReference type="EMBL" id="MVT09429.1"/>
    </source>
</evidence>
<evidence type="ECO:0000256" key="2">
    <source>
        <dbReference type="ARBA" id="ARBA00022692"/>
    </source>
</evidence>
<dbReference type="AlphaFoldDB" id="A0A7K1U517"/>
<dbReference type="RefSeq" id="WP_157306875.1">
    <property type="nucleotide sequence ID" value="NZ_WRXN01000005.1"/>
</dbReference>
<feature type="transmembrane region" description="Helical" evidence="5">
    <location>
        <begin position="238"/>
        <end position="257"/>
    </location>
</feature>
<keyword evidence="2 5" id="KW-0812">Transmembrane</keyword>
<sequence length="504" mass="57106">MELKDLFYKWVPVYIKLPVLFILIFAILVSNGIFLGNSNEAFSSLGEYSEPFTEAYNAMYIGMGLGLMIEMRLKLRFTNKTLLLWGLGVMLLMNVVCATTSNTTLMVVACFVTGMIKMSAMVEVYVIWMFIWSKKGDTARLYPFIYFTALAGLYFVTWATTKLAYYFNWRYAYLIICCLLLLCIVLSIVLVENHRLKKTLPLYRVDWSGLVLLATALMAFNHFVVWGKVEDWLHSGRMKLTLCLSLIALALFLLRQLHTRRPLVDLHLFTKRSFQVGLFYFFVMGIFFPATLQSAFSVSILQYEAHTNAALNLYLIPGVLVGAVCCFVWYYRGYDQRVLIFLGFSGFVLYHVIMYNSFGLRFTREDFVAPSLIKGFSTALIYIAVGLYTTRGFDLKNVIVAAGVMILVRSFLSSAVFTAIYNDVLYKQRIRHFNLLAAHLDTGADIIRQQGGAMSVFGDLQRQAILAASKEITGQIIIAGIVFLIVLIAACIYEQLKGGLKARS</sequence>
<dbReference type="Gene3D" id="1.20.1250.20">
    <property type="entry name" value="MFS general substrate transporter like domains"/>
    <property type="match status" value="1"/>
</dbReference>
<evidence type="ECO:0000256" key="1">
    <source>
        <dbReference type="ARBA" id="ARBA00004141"/>
    </source>
</evidence>
<feature type="transmembrane region" description="Helical" evidence="5">
    <location>
        <begin position="472"/>
        <end position="493"/>
    </location>
</feature>
<dbReference type="EMBL" id="WRXN01000005">
    <property type="protein sequence ID" value="MVT09429.1"/>
    <property type="molecule type" value="Genomic_DNA"/>
</dbReference>
<feature type="transmembrane region" description="Helical" evidence="5">
    <location>
        <begin position="12"/>
        <end position="35"/>
    </location>
</feature>
<feature type="transmembrane region" description="Helical" evidence="5">
    <location>
        <begin position="105"/>
        <end position="132"/>
    </location>
</feature>
<dbReference type="PANTHER" id="PTHR23501:SF5">
    <property type="entry name" value="TRANSPORT PROTEIN"/>
    <property type="match status" value="1"/>
</dbReference>
<keyword evidence="7" id="KW-1185">Reference proteome</keyword>
<comment type="subcellular location">
    <subcellularLocation>
        <location evidence="1">Membrane</location>
        <topology evidence="1">Multi-pass membrane protein</topology>
    </subcellularLocation>
</comment>
<dbReference type="GO" id="GO:0022857">
    <property type="term" value="F:transmembrane transporter activity"/>
    <property type="evidence" value="ECO:0007669"/>
    <property type="project" value="TreeGrafter"/>
</dbReference>
<feature type="transmembrane region" description="Helical" evidence="5">
    <location>
        <begin position="144"/>
        <end position="165"/>
    </location>
</feature>
<proteinExistence type="predicted"/>
<feature type="transmembrane region" description="Helical" evidence="5">
    <location>
        <begin position="203"/>
        <end position="226"/>
    </location>
</feature>
<reference evidence="6 7" key="1">
    <citation type="submission" date="2019-12" db="EMBL/GenBank/DDBJ databases">
        <title>Chitinophaga sp. strain ysch24 (GDMCC 1.1355), whole genome shotgun sequence.</title>
        <authorList>
            <person name="Zhang X."/>
        </authorList>
    </citation>
    <scope>NUCLEOTIDE SEQUENCE [LARGE SCALE GENOMIC DNA]</scope>
    <source>
        <strain evidence="7">ysch24</strain>
    </source>
</reference>
<organism evidence="6 7">
    <name type="scientific">Chitinophaga tropicalis</name>
    <dbReference type="NCBI Taxonomy" id="2683588"/>
    <lineage>
        <taxon>Bacteria</taxon>
        <taxon>Pseudomonadati</taxon>
        <taxon>Bacteroidota</taxon>
        <taxon>Chitinophagia</taxon>
        <taxon>Chitinophagales</taxon>
        <taxon>Chitinophagaceae</taxon>
        <taxon>Chitinophaga</taxon>
    </lineage>
</organism>
<evidence type="ECO:0000256" key="5">
    <source>
        <dbReference type="SAM" id="Phobius"/>
    </source>
</evidence>
<feature type="transmembrane region" description="Helical" evidence="5">
    <location>
        <begin position="338"/>
        <end position="355"/>
    </location>
</feature>
<keyword evidence="4 5" id="KW-0472">Membrane</keyword>
<dbReference type="Proteomes" id="UP000461730">
    <property type="component" value="Unassembled WGS sequence"/>
</dbReference>
<feature type="transmembrane region" description="Helical" evidence="5">
    <location>
        <begin position="82"/>
        <end position="99"/>
    </location>
</feature>
<evidence type="ECO:0000313" key="7">
    <source>
        <dbReference type="Proteomes" id="UP000461730"/>
    </source>
</evidence>
<keyword evidence="3 5" id="KW-1133">Transmembrane helix</keyword>
<dbReference type="SUPFAM" id="SSF103473">
    <property type="entry name" value="MFS general substrate transporter"/>
    <property type="match status" value="1"/>
</dbReference>
<gene>
    <name evidence="6" type="ORF">GO493_14255</name>
</gene>
<evidence type="ECO:0000256" key="4">
    <source>
        <dbReference type="ARBA" id="ARBA00023136"/>
    </source>
</evidence>
<feature type="transmembrane region" description="Helical" evidence="5">
    <location>
        <begin position="367"/>
        <end position="387"/>
    </location>
</feature>
<feature type="transmembrane region" description="Helical" evidence="5">
    <location>
        <begin position="278"/>
        <end position="301"/>
    </location>
</feature>
<accession>A0A7K1U517</accession>
<feature type="transmembrane region" description="Helical" evidence="5">
    <location>
        <begin position="399"/>
        <end position="421"/>
    </location>
</feature>
<feature type="transmembrane region" description="Helical" evidence="5">
    <location>
        <begin position="171"/>
        <end position="191"/>
    </location>
</feature>
<comment type="caution">
    <text evidence="6">The sequence shown here is derived from an EMBL/GenBank/DDBJ whole genome shotgun (WGS) entry which is preliminary data.</text>
</comment>
<dbReference type="GO" id="GO:0005886">
    <property type="term" value="C:plasma membrane"/>
    <property type="evidence" value="ECO:0007669"/>
    <property type="project" value="TreeGrafter"/>
</dbReference>
<feature type="transmembrane region" description="Helical" evidence="5">
    <location>
        <begin position="313"/>
        <end position="331"/>
    </location>
</feature>
<protein>
    <recommendedName>
        <fullName evidence="8">MFS transporter</fullName>
    </recommendedName>
</protein>
<dbReference type="InterPro" id="IPR036259">
    <property type="entry name" value="MFS_trans_sf"/>
</dbReference>
<evidence type="ECO:0000256" key="3">
    <source>
        <dbReference type="ARBA" id="ARBA00022989"/>
    </source>
</evidence>
<dbReference type="PANTHER" id="PTHR23501">
    <property type="entry name" value="MAJOR FACILITATOR SUPERFAMILY"/>
    <property type="match status" value="1"/>
</dbReference>